<feature type="domain" description="Dienelactone hydrolase" evidence="1">
    <location>
        <begin position="38"/>
        <end position="225"/>
    </location>
</feature>
<accession>A0A1L7WHM3</accession>
<dbReference type="OrthoDB" id="17560at2759"/>
<dbReference type="SUPFAM" id="SSF53474">
    <property type="entry name" value="alpha/beta-Hydrolases"/>
    <property type="match status" value="1"/>
</dbReference>
<dbReference type="GO" id="GO:0016787">
    <property type="term" value="F:hydrolase activity"/>
    <property type="evidence" value="ECO:0007669"/>
    <property type="project" value="InterPro"/>
</dbReference>
<gene>
    <name evidence="2" type="ORF">PAC_02146</name>
</gene>
<dbReference type="InterPro" id="IPR002925">
    <property type="entry name" value="Dienelactn_hydro"/>
</dbReference>
<organism evidence="2 3">
    <name type="scientific">Phialocephala subalpina</name>
    <dbReference type="NCBI Taxonomy" id="576137"/>
    <lineage>
        <taxon>Eukaryota</taxon>
        <taxon>Fungi</taxon>
        <taxon>Dikarya</taxon>
        <taxon>Ascomycota</taxon>
        <taxon>Pezizomycotina</taxon>
        <taxon>Leotiomycetes</taxon>
        <taxon>Helotiales</taxon>
        <taxon>Mollisiaceae</taxon>
        <taxon>Phialocephala</taxon>
        <taxon>Phialocephala fortinii species complex</taxon>
    </lineage>
</organism>
<proteinExistence type="predicted"/>
<evidence type="ECO:0000313" key="3">
    <source>
        <dbReference type="Proteomes" id="UP000184330"/>
    </source>
</evidence>
<dbReference type="PANTHER" id="PTHR46623">
    <property type="entry name" value="CARBOXYMETHYLENEBUTENOLIDASE-RELATED"/>
    <property type="match status" value="1"/>
</dbReference>
<sequence length="260" mass="28681">MTDLENFPTPGPCAFSGFQCEGKPRGVDEKDEDGYGRYISMPRGNYDRKAGIIFFTDAKGIWHNSRVFADQFADAGYTAYIINSTGIIRAEGEPYVPPAKIPGFKKPTRNDITTMLHNADNWLRAKQGCHKIGGVGAGGVPILNELSDKKTLYFNAAFIAHPTNTTKKLFDDISAPLSVAFGDNDSRIDQRARHAAENGLIKSSQPYQISLYSHVHHGFAARRAFTTEAEVFAKKQTFIQAITCKSSGFMIVLETISQFS</sequence>
<dbReference type="InterPro" id="IPR051049">
    <property type="entry name" value="Dienelactone_hydrolase-like"/>
</dbReference>
<dbReference type="InterPro" id="IPR029058">
    <property type="entry name" value="AB_hydrolase_fold"/>
</dbReference>
<evidence type="ECO:0000259" key="1">
    <source>
        <dbReference type="Pfam" id="PF01738"/>
    </source>
</evidence>
<protein>
    <recommendedName>
        <fullName evidence="1">Dienelactone hydrolase domain-containing protein</fullName>
    </recommendedName>
</protein>
<dbReference type="STRING" id="576137.A0A1L7WHM3"/>
<dbReference type="EMBL" id="FJOG01000002">
    <property type="protein sequence ID" value="CZR52269.1"/>
    <property type="molecule type" value="Genomic_DNA"/>
</dbReference>
<dbReference type="Gene3D" id="3.40.50.1820">
    <property type="entry name" value="alpha/beta hydrolase"/>
    <property type="match status" value="1"/>
</dbReference>
<dbReference type="AlphaFoldDB" id="A0A1L7WHM3"/>
<reference evidence="2 3" key="1">
    <citation type="submission" date="2016-03" db="EMBL/GenBank/DDBJ databases">
        <authorList>
            <person name="Ploux O."/>
        </authorList>
    </citation>
    <scope>NUCLEOTIDE SEQUENCE [LARGE SCALE GENOMIC DNA]</scope>
    <source>
        <strain evidence="2 3">UAMH 11012</strain>
    </source>
</reference>
<dbReference type="Pfam" id="PF01738">
    <property type="entry name" value="DLH"/>
    <property type="match status" value="1"/>
</dbReference>
<name>A0A1L7WHM3_9HELO</name>
<evidence type="ECO:0000313" key="2">
    <source>
        <dbReference type="EMBL" id="CZR52269.1"/>
    </source>
</evidence>
<dbReference type="Proteomes" id="UP000184330">
    <property type="component" value="Unassembled WGS sequence"/>
</dbReference>
<keyword evidence="3" id="KW-1185">Reference proteome</keyword>
<dbReference type="PANTHER" id="PTHR46623:SF7">
    <property type="entry name" value="CARBOXYMETHYLENEBUTENOLIDASE"/>
    <property type="match status" value="1"/>
</dbReference>